<name>A0A1I7ZRG4_9BILA</name>
<proteinExistence type="predicted"/>
<dbReference type="WBParaSite" id="L893_g29080.t1">
    <property type="protein sequence ID" value="L893_g29080.t1"/>
    <property type="gene ID" value="L893_g29080"/>
</dbReference>
<dbReference type="AlphaFoldDB" id="A0A1I7ZRG4"/>
<protein>
    <submittedName>
        <fullName evidence="2">Uncharacterized protein</fullName>
    </submittedName>
</protein>
<keyword evidence="1" id="KW-1185">Reference proteome</keyword>
<evidence type="ECO:0000313" key="1">
    <source>
        <dbReference type="Proteomes" id="UP000095287"/>
    </source>
</evidence>
<accession>A0A1I7ZRG4</accession>
<sequence>MLRLPNLIDEVDLQAHRRYLNTEANQSEYAQNLCYTKLSSSVILDLDVKMLRLTNLIDEVDQRAHRRYLNTGNKQSHHSIALETD</sequence>
<evidence type="ECO:0000313" key="2">
    <source>
        <dbReference type="WBParaSite" id="L893_g29080.t1"/>
    </source>
</evidence>
<reference evidence="2" key="1">
    <citation type="submission" date="2016-11" db="UniProtKB">
        <authorList>
            <consortium name="WormBaseParasite"/>
        </authorList>
    </citation>
    <scope>IDENTIFICATION</scope>
</reference>
<dbReference type="Proteomes" id="UP000095287">
    <property type="component" value="Unplaced"/>
</dbReference>
<organism evidence="1 2">
    <name type="scientific">Steinernema glaseri</name>
    <dbReference type="NCBI Taxonomy" id="37863"/>
    <lineage>
        <taxon>Eukaryota</taxon>
        <taxon>Metazoa</taxon>
        <taxon>Ecdysozoa</taxon>
        <taxon>Nematoda</taxon>
        <taxon>Chromadorea</taxon>
        <taxon>Rhabditida</taxon>
        <taxon>Tylenchina</taxon>
        <taxon>Panagrolaimomorpha</taxon>
        <taxon>Strongyloidoidea</taxon>
        <taxon>Steinernematidae</taxon>
        <taxon>Steinernema</taxon>
    </lineage>
</organism>